<proteinExistence type="predicted"/>
<reference evidence="1 2" key="1">
    <citation type="submission" date="2023-11" db="EMBL/GenBank/DDBJ databases">
        <title>A Novel Polar Bacteriovorax (B. antarcticus) Isolated from the Biocrust in Antarctica.</title>
        <authorList>
            <person name="Mun W."/>
            <person name="Choi S.Y."/>
            <person name="Mitchell R.J."/>
        </authorList>
    </citation>
    <scope>NUCLEOTIDE SEQUENCE [LARGE SCALE GENOMIC DNA]</scope>
    <source>
        <strain evidence="1 2">PP10</strain>
    </source>
</reference>
<name>A0ABU5VVG0_9BACT</name>
<keyword evidence="2" id="KW-1185">Reference proteome</keyword>
<dbReference type="RefSeq" id="WP_323576934.1">
    <property type="nucleotide sequence ID" value="NZ_JAYGJQ010000002.1"/>
</dbReference>
<dbReference type="Proteomes" id="UP001302274">
    <property type="component" value="Unassembled WGS sequence"/>
</dbReference>
<sequence length="64" mass="7153">MEALGLKDISKPESTETEVSLGSLAALTGFPVEYIKRELFLDDGQELSVEELREKVMAYLNSNF</sequence>
<organism evidence="1 2">
    <name type="scientific">Bacteriovorax antarcticus</name>
    <dbReference type="NCBI Taxonomy" id="3088717"/>
    <lineage>
        <taxon>Bacteria</taxon>
        <taxon>Pseudomonadati</taxon>
        <taxon>Bdellovibrionota</taxon>
        <taxon>Bacteriovoracia</taxon>
        <taxon>Bacteriovoracales</taxon>
        <taxon>Bacteriovoracaceae</taxon>
        <taxon>Bacteriovorax</taxon>
    </lineage>
</organism>
<evidence type="ECO:0000313" key="1">
    <source>
        <dbReference type="EMBL" id="MEA9357040.1"/>
    </source>
</evidence>
<accession>A0ABU5VVG0</accession>
<gene>
    <name evidence="1" type="ORF">SHI21_12520</name>
</gene>
<dbReference type="EMBL" id="JAYGJQ010000002">
    <property type="protein sequence ID" value="MEA9357040.1"/>
    <property type="molecule type" value="Genomic_DNA"/>
</dbReference>
<comment type="caution">
    <text evidence="1">The sequence shown here is derived from an EMBL/GenBank/DDBJ whole genome shotgun (WGS) entry which is preliminary data.</text>
</comment>
<protein>
    <submittedName>
        <fullName evidence="1">Uncharacterized protein</fullName>
    </submittedName>
</protein>
<evidence type="ECO:0000313" key="2">
    <source>
        <dbReference type="Proteomes" id="UP001302274"/>
    </source>
</evidence>